<proteinExistence type="predicted"/>
<feature type="compositionally biased region" description="Basic and acidic residues" evidence="1">
    <location>
        <begin position="544"/>
        <end position="556"/>
    </location>
</feature>
<protein>
    <submittedName>
        <fullName evidence="2">Uncharacterized protein</fullName>
    </submittedName>
</protein>
<dbReference type="AlphaFoldDB" id="A0A0F8B1X8"/>
<evidence type="ECO:0000256" key="1">
    <source>
        <dbReference type="SAM" id="MobiDB-lite"/>
    </source>
</evidence>
<evidence type="ECO:0000313" key="2">
    <source>
        <dbReference type="EMBL" id="KKF95306.1"/>
    </source>
</evidence>
<feature type="region of interest" description="Disordered" evidence="1">
    <location>
        <begin position="820"/>
        <end position="964"/>
    </location>
</feature>
<reference evidence="2 3" key="1">
    <citation type="submission" date="2015-04" db="EMBL/GenBank/DDBJ databases">
        <title>Genome sequence of Ceratocystis platani, a major pathogen of plane trees.</title>
        <authorList>
            <person name="Belbahri L."/>
        </authorList>
    </citation>
    <scope>NUCLEOTIDE SEQUENCE [LARGE SCALE GENOMIC DNA]</scope>
    <source>
        <strain evidence="2 3">CFO</strain>
    </source>
</reference>
<feature type="compositionally biased region" description="Polar residues" evidence="1">
    <location>
        <begin position="354"/>
        <end position="363"/>
    </location>
</feature>
<feature type="compositionally biased region" description="Basic and acidic residues" evidence="1">
    <location>
        <begin position="649"/>
        <end position="662"/>
    </location>
</feature>
<comment type="caution">
    <text evidence="2">The sequence shown here is derived from an EMBL/GenBank/DDBJ whole genome shotgun (WGS) entry which is preliminary data.</text>
</comment>
<keyword evidence="3" id="KW-1185">Reference proteome</keyword>
<feature type="compositionally biased region" description="Low complexity" evidence="1">
    <location>
        <begin position="434"/>
        <end position="448"/>
    </location>
</feature>
<name>A0A0F8B1X8_CERFI</name>
<evidence type="ECO:0000313" key="3">
    <source>
        <dbReference type="Proteomes" id="UP000034841"/>
    </source>
</evidence>
<dbReference type="EMBL" id="LBBL01000104">
    <property type="protein sequence ID" value="KKF95306.1"/>
    <property type="molecule type" value="Genomic_DNA"/>
</dbReference>
<feature type="compositionally biased region" description="Basic and acidic residues" evidence="1">
    <location>
        <begin position="218"/>
        <end position="238"/>
    </location>
</feature>
<feature type="region of interest" description="Disordered" evidence="1">
    <location>
        <begin position="218"/>
        <end position="241"/>
    </location>
</feature>
<feature type="region of interest" description="Disordered" evidence="1">
    <location>
        <begin position="49"/>
        <end position="80"/>
    </location>
</feature>
<accession>A0A0F8B1X8</accession>
<feature type="compositionally biased region" description="Basic and acidic residues" evidence="1">
    <location>
        <begin position="410"/>
        <end position="422"/>
    </location>
</feature>
<feature type="compositionally biased region" description="Acidic residues" evidence="1">
    <location>
        <begin position="506"/>
        <end position="516"/>
    </location>
</feature>
<dbReference type="OrthoDB" id="5365701at2759"/>
<dbReference type="Proteomes" id="UP000034841">
    <property type="component" value="Unassembled WGS sequence"/>
</dbReference>
<sequence>MQATHEAKRAAQEAHDLEVRIAREEEERLKAARRAEQVAHEALVAERLAKEARDREARERAERAEVERRAKEAHDREARRIAEKAEAERIAKERAERLEAERAANEAAARKAAREARDREARIALEEARKAECLREKMEAERIAIEAERAAQRAREAEEAAIKRAAQEALEAERAAEEARRAHAREVELAAFKAAEEARMIQEEEARAARETLARQRELEASRAAEEARLNQEREATRAQEALAAQQAIEARNAQIAAEEARELERIAELRRNEEAEARRAAEESERVREMKRISVEQETTSAEESIRQVEEDRTFSAGSDEQALQSSLPCSFPEYPSHHIFRFPSNSDDDNEPVSSQTVNSQDTEDGIRGRSQGIRHDELTRPLLNIIRPTPEVSPARSSYISNDLDAIQERSEQADDTEKTAVASETKQKQQEQQQQSSSAESPSSPKHRRWFSGNVFGSGIIGIQRMKRSLAKDEVESECTPVVSGPEETPATEGLELVPPAGEEDVISDIDESHESVPAYEPSSPIASHSSRSVSGEVSIDAKLRGTKHDADPVTDMPGGLGDIEFSATLAAGLKMSGLDDSLATHESMHQRFTPPGHDPQLEPWRPSANNESISHSRPVDVPENIAPAQDCPRSDPNAWGNSWRSEDPKRLSRAEQRAKRRREKEKAQKTQAATADSNIDADGSSDIESAVDSPSTSTDNFQDAVSAVSDDTIHQQEAFLDNADIPSKDVGSVDTTEHAPTNTEDEENNEDVSVTAAHSLSRPVTPTMPIEDEPLEAHGTETEVVPVSSNGTHTPDPATLLGDVTIEPELINVELPEFPGQPDPDDADGAHSGILSSPDLACKIPLPADLDEDFAETAAEARPSEVTPSETEDDFQDAVSYSDTFTKGVSASIVLSQPSEPSRSPPTTEEPRLDAPSIVSPTLTDPGSPNIDDNGLAENTDTSPKLSKKEKKRRKKARKAAAAAAVTAATAALKKTEKLLILWPLMNHL</sequence>
<organism evidence="2 3">
    <name type="scientific">Ceratocystis fimbriata f. sp. platani</name>
    <dbReference type="NCBI Taxonomy" id="88771"/>
    <lineage>
        <taxon>Eukaryota</taxon>
        <taxon>Fungi</taxon>
        <taxon>Dikarya</taxon>
        <taxon>Ascomycota</taxon>
        <taxon>Pezizomycotina</taxon>
        <taxon>Sordariomycetes</taxon>
        <taxon>Hypocreomycetidae</taxon>
        <taxon>Microascales</taxon>
        <taxon>Ceratocystidaceae</taxon>
        <taxon>Ceratocystis</taxon>
    </lineage>
</organism>
<feature type="region of interest" description="Disordered" evidence="1">
    <location>
        <begin position="473"/>
        <end position="563"/>
    </location>
</feature>
<feature type="compositionally biased region" description="Polar residues" evidence="1">
    <location>
        <begin position="697"/>
        <end position="708"/>
    </location>
</feature>
<gene>
    <name evidence="2" type="ORF">CFO_g2347</name>
</gene>
<feature type="compositionally biased region" description="Basic and acidic residues" evidence="1">
    <location>
        <begin position="305"/>
        <end position="315"/>
    </location>
</feature>
<feature type="region of interest" description="Disordered" evidence="1">
    <location>
        <begin position="586"/>
        <end position="805"/>
    </location>
</feature>
<feature type="compositionally biased region" description="Low complexity" evidence="1">
    <location>
        <begin position="903"/>
        <end position="912"/>
    </location>
</feature>
<feature type="region of interest" description="Disordered" evidence="1">
    <location>
        <begin position="408"/>
        <end position="455"/>
    </location>
</feature>
<feature type="region of interest" description="Disordered" evidence="1">
    <location>
        <begin position="270"/>
        <end position="378"/>
    </location>
</feature>
<feature type="compositionally biased region" description="Polar residues" evidence="1">
    <location>
        <begin position="884"/>
        <end position="902"/>
    </location>
</feature>
<feature type="compositionally biased region" description="Low complexity" evidence="1">
    <location>
        <begin position="527"/>
        <end position="543"/>
    </location>
</feature>
<feature type="compositionally biased region" description="Basic and acidic residues" evidence="1">
    <location>
        <begin position="270"/>
        <end position="296"/>
    </location>
</feature>
<feature type="compositionally biased region" description="Polar residues" evidence="1">
    <location>
        <begin position="317"/>
        <end position="330"/>
    </location>
</feature>
<feature type="compositionally biased region" description="Basic residues" evidence="1">
    <location>
        <begin position="951"/>
        <end position="964"/>
    </location>
</feature>